<protein>
    <submittedName>
        <fullName evidence="3">Uncharacterized protein</fullName>
    </submittedName>
</protein>
<dbReference type="AlphaFoldDB" id="A0A086TAZ7"/>
<feature type="region of interest" description="Disordered" evidence="2">
    <location>
        <begin position="119"/>
        <end position="145"/>
    </location>
</feature>
<dbReference type="HOGENOM" id="CLU_1106842_0_0_1"/>
<feature type="coiled-coil region" evidence="1">
    <location>
        <begin position="69"/>
        <end position="96"/>
    </location>
</feature>
<reference evidence="4" key="1">
    <citation type="journal article" date="2014" name="Genome Announc.">
        <title>Genome sequence and annotation of Acremonium chrysogenum, producer of the beta-lactam antibiotic cephalosporin C.</title>
        <authorList>
            <person name="Terfehr D."/>
            <person name="Dahlmann T.A."/>
            <person name="Specht T."/>
            <person name="Zadra I."/>
            <person name="Kuernsteiner H."/>
            <person name="Kueck U."/>
        </authorList>
    </citation>
    <scope>NUCLEOTIDE SEQUENCE [LARGE SCALE GENOMIC DNA]</scope>
    <source>
        <strain evidence="4">ATCC 11550 / CBS 779.69 / DSM 880 / IAM 14645 / JCM 23072 / IMI 49137</strain>
    </source>
</reference>
<organism evidence="3 4">
    <name type="scientific">Hapsidospora chrysogenum (strain ATCC 11550 / CBS 779.69 / DSM 880 / IAM 14645 / JCM 23072 / IMI 49137)</name>
    <name type="common">Acremonium chrysogenum</name>
    <dbReference type="NCBI Taxonomy" id="857340"/>
    <lineage>
        <taxon>Eukaryota</taxon>
        <taxon>Fungi</taxon>
        <taxon>Dikarya</taxon>
        <taxon>Ascomycota</taxon>
        <taxon>Pezizomycotina</taxon>
        <taxon>Sordariomycetes</taxon>
        <taxon>Hypocreomycetidae</taxon>
        <taxon>Hypocreales</taxon>
        <taxon>Bionectriaceae</taxon>
        <taxon>Hapsidospora</taxon>
    </lineage>
</organism>
<evidence type="ECO:0000313" key="4">
    <source>
        <dbReference type="Proteomes" id="UP000029964"/>
    </source>
</evidence>
<dbReference type="Proteomes" id="UP000029964">
    <property type="component" value="Unassembled WGS sequence"/>
</dbReference>
<proteinExistence type="predicted"/>
<sequence>MCRYLRIVFECGHGHNTASIVPCSGPQNCFNPELFQSQLWKEGSKNPSRFPASSMTELAFRGVLCEACLRSAREDMRSMRKKIGFLEQRVEALRQAREAASAYGGGRWEPERSGIPEARVKAPQQPEHAHHHHSEDVEKTKNKLTQDQKVERMLTKAKEANERHARSAHRTLGTLTRTHTLCASGRCSNQAVVMNDGRKAYLLCEGLGLSRGCLSSRGWWFRGWPYTILSRSYVLCDWVSGEGARERGEVL</sequence>
<evidence type="ECO:0000313" key="3">
    <source>
        <dbReference type="EMBL" id="KFH46529.1"/>
    </source>
</evidence>
<feature type="compositionally biased region" description="Basic and acidic residues" evidence="2">
    <location>
        <begin position="133"/>
        <end position="145"/>
    </location>
</feature>
<accession>A0A086TAZ7</accession>
<keyword evidence="1" id="KW-0175">Coiled coil</keyword>
<comment type="caution">
    <text evidence="3">The sequence shown here is derived from an EMBL/GenBank/DDBJ whole genome shotgun (WGS) entry which is preliminary data.</text>
</comment>
<keyword evidence="4" id="KW-1185">Reference proteome</keyword>
<dbReference type="EMBL" id="JPKY01000018">
    <property type="protein sequence ID" value="KFH46529.1"/>
    <property type="molecule type" value="Genomic_DNA"/>
</dbReference>
<gene>
    <name evidence="3" type="ORF">ACRE_026530</name>
</gene>
<evidence type="ECO:0000256" key="2">
    <source>
        <dbReference type="SAM" id="MobiDB-lite"/>
    </source>
</evidence>
<name>A0A086TAZ7_HAPC1</name>
<evidence type="ECO:0000256" key="1">
    <source>
        <dbReference type="SAM" id="Coils"/>
    </source>
</evidence>